<protein>
    <submittedName>
        <fullName evidence="1">Uncharacterized protein</fullName>
    </submittedName>
</protein>
<evidence type="ECO:0000313" key="2">
    <source>
        <dbReference type="Proteomes" id="UP000298030"/>
    </source>
</evidence>
<accession>A0A4Y7SYR3</accession>
<feature type="non-terminal residue" evidence="1">
    <location>
        <position position="1"/>
    </location>
</feature>
<dbReference type="EMBL" id="QPFP01000043">
    <property type="protein sequence ID" value="TEB27003.1"/>
    <property type="molecule type" value="Genomic_DNA"/>
</dbReference>
<gene>
    <name evidence="1" type="ORF">FA13DRAFT_1596996</name>
</gene>
<evidence type="ECO:0000313" key="1">
    <source>
        <dbReference type="EMBL" id="TEB27003.1"/>
    </source>
</evidence>
<dbReference type="AlphaFoldDB" id="A0A4Y7SYR3"/>
<dbReference type="GO" id="GO:0005739">
    <property type="term" value="C:mitochondrion"/>
    <property type="evidence" value="ECO:0007669"/>
    <property type="project" value="InterPro"/>
</dbReference>
<sequence length="139" mass="15816">LRAAARLASMRTATRPVTARSYASRTQEEADPQLMGYPQLPDIPRGVLPARGWDDMLERRNFNEPIHEQEELLSMWGPDVPVVDPQIAMRHFAIAVASFISFGFFVKHVLTQDPPAVRREYPYNGLIRELGGQEETKVR</sequence>
<organism evidence="1 2">
    <name type="scientific">Coprinellus micaceus</name>
    <name type="common">Glistening ink-cap mushroom</name>
    <name type="synonym">Coprinus micaceus</name>
    <dbReference type="NCBI Taxonomy" id="71717"/>
    <lineage>
        <taxon>Eukaryota</taxon>
        <taxon>Fungi</taxon>
        <taxon>Dikarya</taxon>
        <taxon>Basidiomycota</taxon>
        <taxon>Agaricomycotina</taxon>
        <taxon>Agaricomycetes</taxon>
        <taxon>Agaricomycetidae</taxon>
        <taxon>Agaricales</taxon>
        <taxon>Agaricineae</taxon>
        <taxon>Psathyrellaceae</taxon>
        <taxon>Coprinellus</taxon>
    </lineage>
</organism>
<dbReference type="OrthoDB" id="2014058at2759"/>
<reference evidence="1 2" key="1">
    <citation type="journal article" date="2019" name="Nat. Ecol. Evol.">
        <title>Megaphylogeny resolves global patterns of mushroom evolution.</title>
        <authorList>
            <person name="Varga T."/>
            <person name="Krizsan K."/>
            <person name="Foldi C."/>
            <person name="Dima B."/>
            <person name="Sanchez-Garcia M."/>
            <person name="Sanchez-Ramirez S."/>
            <person name="Szollosi G.J."/>
            <person name="Szarkandi J.G."/>
            <person name="Papp V."/>
            <person name="Albert L."/>
            <person name="Andreopoulos W."/>
            <person name="Angelini C."/>
            <person name="Antonin V."/>
            <person name="Barry K.W."/>
            <person name="Bougher N.L."/>
            <person name="Buchanan P."/>
            <person name="Buyck B."/>
            <person name="Bense V."/>
            <person name="Catcheside P."/>
            <person name="Chovatia M."/>
            <person name="Cooper J."/>
            <person name="Damon W."/>
            <person name="Desjardin D."/>
            <person name="Finy P."/>
            <person name="Geml J."/>
            <person name="Haridas S."/>
            <person name="Hughes K."/>
            <person name="Justo A."/>
            <person name="Karasinski D."/>
            <person name="Kautmanova I."/>
            <person name="Kiss B."/>
            <person name="Kocsube S."/>
            <person name="Kotiranta H."/>
            <person name="LaButti K.M."/>
            <person name="Lechner B.E."/>
            <person name="Liimatainen K."/>
            <person name="Lipzen A."/>
            <person name="Lukacs Z."/>
            <person name="Mihaltcheva S."/>
            <person name="Morgado L.N."/>
            <person name="Niskanen T."/>
            <person name="Noordeloos M.E."/>
            <person name="Ohm R.A."/>
            <person name="Ortiz-Santana B."/>
            <person name="Ovrebo C."/>
            <person name="Racz N."/>
            <person name="Riley R."/>
            <person name="Savchenko A."/>
            <person name="Shiryaev A."/>
            <person name="Soop K."/>
            <person name="Spirin V."/>
            <person name="Szebenyi C."/>
            <person name="Tomsovsky M."/>
            <person name="Tulloss R.E."/>
            <person name="Uehling J."/>
            <person name="Grigoriev I.V."/>
            <person name="Vagvolgyi C."/>
            <person name="Papp T."/>
            <person name="Martin F.M."/>
            <person name="Miettinen O."/>
            <person name="Hibbett D.S."/>
            <person name="Nagy L.G."/>
        </authorList>
    </citation>
    <scope>NUCLEOTIDE SEQUENCE [LARGE SCALE GENOMIC DNA]</scope>
    <source>
        <strain evidence="1 2">FP101781</strain>
    </source>
</reference>
<proteinExistence type="predicted"/>
<dbReference type="STRING" id="71717.A0A4Y7SYR3"/>
<name>A0A4Y7SYR3_COPMI</name>
<dbReference type="PANTHER" id="PTHR12840:SF1">
    <property type="entry name" value="NADH DEHYDROGENASE [UBIQUINONE] 1 BETA SUBCOMPLEX SUBUNIT 8, MITOCHONDRIAL"/>
    <property type="match status" value="1"/>
</dbReference>
<dbReference type="Pfam" id="PF05821">
    <property type="entry name" value="NDUF_B8"/>
    <property type="match status" value="1"/>
</dbReference>
<comment type="caution">
    <text evidence="1">The sequence shown here is derived from an EMBL/GenBank/DDBJ whole genome shotgun (WGS) entry which is preliminary data.</text>
</comment>
<dbReference type="InterPro" id="IPR008699">
    <property type="entry name" value="NDUFB8"/>
</dbReference>
<dbReference type="Proteomes" id="UP000298030">
    <property type="component" value="Unassembled WGS sequence"/>
</dbReference>
<keyword evidence="2" id="KW-1185">Reference proteome</keyword>
<feature type="non-terminal residue" evidence="1">
    <location>
        <position position="139"/>
    </location>
</feature>
<dbReference type="PANTHER" id="PTHR12840">
    <property type="entry name" value="NADH-UBIQUINONE OXIDOREDUCTASE ASHI SUBUNIT"/>
    <property type="match status" value="1"/>
</dbReference>